<dbReference type="Proteomes" id="UP001345963">
    <property type="component" value="Unassembled WGS sequence"/>
</dbReference>
<gene>
    <name evidence="1" type="ORF">ATANTOWER_030674</name>
</gene>
<accession>A0ABU7B9B8</accession>
<evidence type="ECO:0000313" key="1">
    <source>
        <dbReference type="EMBL" id="MED6247117.1"/>
    </source>
</evidence>
<proteinExistence type="predicted"/>
<protein>
    <submittedName>
        <fullName evidence="1">Uncharacterized protein</fullName>
    </submittedName>
</protein>
<sequence length="104" mass="12000">MLFDSEFSIRSQIECQREISLWPSLMNWQKHSLLIMQRTENSDNARSSSDSCEFRDSRNNAYVNAKVISSQPRNGPEESETLYYSQQEMATVDAVCALEGLKDR</sequence>
<dbReference type="EMBL" id="JAHUTI010047648">
    <property type="protein sequence ID" value="MED6247117.1"/>
    <property type="molecule type" value="Genomic_DNA"/>
</dbReference>
<organism evidence="1 2">
    <name type="scientific">Ataeniobius toweri</name>
    <dbReference type="NCBI Taxonomy" id="208326"/>
    <lineage>
        <taxon>Eukaryota</taxon>
        <taxon>Metazoa</taxon>
        <taxon>Chordata</taxon>
        <taxon>Craniata</taxon>
        <taxon>Vertebrata</taxon>
        <taxon>Euteleostomi</taxon>
        <taxon>Actinopterygii</taxon>
        <taxon>Neopterygii</taxon>
        <taxon>Teleostei</taxon>
        <taxon>Neoteleostei</taxon>
        <taxon>Acanthomorphata</taxon>
        <taxon>Ovalentaria</taxon>
        <taxon>Atherinomorphae</taxon>
        <taxon>Cyprinodontiformes</taxon>
        <taxon>Goodeidae</taxon>
        <taxon>Ataeniobius</taxon>
    </lineage>
</organism>
<keyword evidence="2" id="KW-1185">Reference proteome</keyword>
<comment type="caution">
    <text evidence="1">The sequence shown here is derived from an EMBL/GenBank/DDBJ whole genome shotgun (WGS) entry which is preliminary data.</text>
</comment>
<name>A0ABU7B9B8_9TELE</name>
<reference evidence="1 2" key="1">
    <citation type="submission" date="2021-07" db="EMBL/GenBank/DDBJ databases">
        <authorList>
            <person name="Palmer J.M."/>
        </authorList>
    </citation>
    <scope>NUCLEOTIDE SEQUENCE [LARGE SCALE GENOMIC DNA]</scope>
    <source>
        <strain evidence="1 2">AT_MEX2019</strain>
        <tissue evidence="1">Muscle</tissue>
    </source>
</reference>
<evidence type="ECO:0000313" key="2">
    <source>
        <dbReference type="Proteomes" id="UP001345963"/>
    </source>
</evidence>